<dbReference type="PANTHER" id="PTHR43284:SF1">
    <property type="entry name" value="ASPARAGINE SYNTHETASE"/>
    <property type="match status" value="1"/>
</dbReference>
<evidence type="ECO:0000256" key="1">
    <source>
        <dbReference type="ARBA" id="ARBA00005187"/>
    </source>
</evidence>
<protein>
    <recommendedName>
        <fullName evidence="2">asparagine synthase (glutamine-hydrolyzing)</fullName>
        <ecNumber evidence="2">6.3.5.4</ecNumber>
    </recommendedName>
</protein>
<dbReference type="GO" id="GO:0004066">
    <property type="term" value="F:asparagine synthase (glutamine-hydrolyzing) activity"/>
    <property type="evidence" value="ECO:0007669"/>
    <property type="project" value="UniProtKB-EC"/>
</dbReference>
<organism evidence="6 7">
    <name type="scientific">Bacillus cereus</name>
    <dbReference type="NCBI Taxonomy" id="1396"/>
    <lineage>
        <taxon>Bacteria</taxon>
        <taxon>Bacillati</taxon>
        <taxon>Bacillota</taxon>
        <taxon>Bacilli</taxon>
        <taxon>Bacillales</taxon>
        <taxon>Bacillaceae</taxon>
        <taxon>Bacillus</taxon>
        <taxon>Bacillus cereus group</taxon>
    </lineage>
</organism>
<comment type="caution">
    <text evidence="6">The sequence shown here is derived from an EMBL/GenBank/DDBJ whole genome shotgun (WGS) entry which is preliminary data.</text>
</comment>
<comment type="catalytic activity">
    <reaction evidence="4">
        <text>L-aspartate + L-glutamine + ATP + H2O = L-asparagine + L-glutamate + AMP + diphosphate + H(+)</text>
        <dbReference type="Rhea" id="RHEA:12228"/>
        <dbReference type="ChEBI" id="CHEBI:15377"/>
        <dbReference type="ChEBI" id="CHEBI:15378"/>
        <dbReference type="ChEBI" id="CHEBI:29985"/>
        <dbReference type="ChEBI" id="CHEBI:29991"/>
        <dbReference type="ChEBI" id="CHEBI:30616"/>
        <dbReference type="ChEBI" id="CHEBI:33019"/>
        <dbReference type="ChEBI" id="CHEBI:58048"/>
        <dbReference type="ChEBI" id="CHEBI:58359"/>
        <dbReference type="ChEBI" id="CHEBI:456215"/>
        <dbReference type="EC" id="6.3.5.4"/>
    </reaction>
</comment>
<dbReference type="InterPro" id="IPR029055">
    <property type="entry name" value="Ntn_hydrolases_N"/>
</dbReference>
<dbReference type="Gene3D" id="3.60.20.10">
    <property type="entry name" value="Glutamine Phosphoribosylpyrophosphate, subunit 1, domain 1"/>
    <property type="match status" value="1"/>
</dbReference>
<dbReference type="InterPro" id="IPR051786">
    <property type="entry name" value="ASN_synthetase/amidase"/>
</dbReference>
<sequence length="663" mass="77494">MKIWVVMKSRNKSTWKSWTNNISSWLEDSLISYKETAQEEVSMAEFTYRYEIYKRINIQKEKLNVPFVMDGWLKSSRSTNISTEEREELYQYAGGNLDELLSGGDFTFSIWNKESKSLIFCSDLYGTRPIYYWVSPHKELFVSNDLRALLHINHIPFEIDYEHCFLHLTSQYAMGEKNFEEDTFFKGIKKIPAATIAEWKLDKLKLTKYWGMEDLLKLPMIQKDYVQKFRDAMIESVNDRLYHSTSILEISGGLDSAGVLAAAIAGGNKHKVLGVNISFSSDDMVQSNDRDIVRKLLTDLQIPGIIILGDNTLKIANAEIGRDPLWYIDGPDPRANVLINEMYNAIANEFKTDFGLTGEGGDFLFSGDEYVLDSLIRQGKFKKMLQTTWDWSDHKLGKAIQLGAIYGIAPFIPVLNDRLYYKLAWSDDEYEMPQYFTHTHRERENKAKKDDYKRYLNSKPLKYWGSRFHYDYTWPRASYLDAIGISMQNMHPFYDRRMIELSFSVPMEQHFNLERGKEENYFGTKMLIRNAFTDILPSYIHNRVTKTSYAHMARKSLMNERSNLLNLFDHSEEVILDHLEIIDKKKFWEHLLGMLIRSSDINNDLGMSFQYLSMVVQMEIWLREMSKGKNHVLERAKPCKPRWLSDIEIIGENQGFENFKSLG</sequence>
<evidence type="ECO:0000256" key="2">
    <source>
        <dbReference type="ARBA" id="ARBA00012737"/>
    </source>
</evidence>
<dbReference type="PANTHER" id="PTHR43284">
    <property type="entry name" value="ASPARAGINE SYNTHETASE (GLUTAMINE-HYDROLYZING)"/>
    <property type="match status" value="1"/>
</dbReference>
<evidence type="ECO:0000256" key="3">
    <source>
        <dbReference type="ARBA" id="ARBA00022888"/>
    </source>
</evidence>
<gene>
    <name evidence="6" type="ORF">COD19_10695</name>
</gene>
<dbReference type="SUPFAM" id="SSF52402">
    <property type="entry name" value="Adenine nucleotide alpha hydrolases-like"/>
    <property type="match status" value="1"/>
</dbReference>
<dbReference type="OrthoDB" id="2455313at2"/>
<dbReference type="RefSeq" id="WP_088233253.1">
    <property type="nucleotide sequence ID" value="NZ_JARXKI010000030.1"/>
</dbReference>
<evidence type="ECO:0000259" key="5">
    <source>
        <dbReference type="Pfam" id="PF00733"/>
    </source>
</evidence>
<dbReference type="Pfam" id="PF00733">
    <property type="entry name" value="Asn_synthase"/>
    <property type="match status" value="1"/>
</dbReference>
<name>A0A2C1LY58_BACCE</name>
<comment type="pathway">
    <text evidence="1">Amino-acid biosynthesis; L-asparagine biosynthesis; L-asparagine from L-aspartate (L-Gln route): step 1/1.</text>
</comment>
<dbReference type="EMBL" id="NUMG01000010">
    <property type="protein sequence ID" value="PGU02799.1"/>
    <property type="molecule type" value="Genomic_DNA"/>
</dbReference>
<dbReference type="Gene3D" id="3.40.50.620">
    <property type="entry name" value="HUPs"/>
    <property type="match status" value="1"/>
</dbReference>
<feature type="domain" description="Asparagine synthetase" evidence="5">
    <location>
        <begin position="229"/>
        <end position="591"/>
    </location>
</feature>
<dbReference type="GO" id="GO:0006529">
    <property type="term" value="P:asparagine biosynthetic process"/>
    <property type="evidence" value="ECO:0007669"/>
    <property type="project" value="UniProtKB-KW"/>
</dbReference>
<dbReference type="EC" id="6.3.5.4" evidence="2"/>
<keyword evidence="3" id="KW-0028">Amino-acid biosynthesis</keyword>
<dbReference type="Proteomes" id="UP000225766">
    <property type="component" value="Unassembled WGS sequence"/>
</dbReference>
<dbReference type="InterPro" id="IPR001962">
    <property type="entry name" value="Asn_synthase"/>
</dbReference>
<dbReference type="AlphaFoldDB" id="A0A2C1LY58"/>
<evidence type="ECO:0000313" key="6">
    <source>
        <dbReference type="EMBL" id="PGU02799.1"/>
    </source>
</evidence>
<evidence type="ECO:0000313" key="7">
    <source>
        <dbReference type="Proteomes" id="UP000225766"/>
    </source>
</evidence>
<evidence type="ECO:0000256" key="4">
    <source>
        <dbReference type="ARBA" id="ARBA00048741"/>
    </source>
</evidence>
<keyword evidence="3" id="KW-0061">Asparagine biosynthesis</keyword>
<dbReference type="SUPFAM" id="SSF56235">
    <property type="entry name" value="N-terminal nucleophile aminohydrolases (Ntn hydrolases)"/>
    <property type="match status" value="1"/>
</dbReference>
<proteinExistence type="predicted"/>
<accession>A0A2C1LY58</accession>
<dbReference type="InterPro" id="IPR014729">
    <property type="entry name" value="Rossmann-like_a/b/a_fold"/>
</dbReference>
<reference evidence="6 7" key="1">
    <citation type="submission" date="2017-09" db="EMBL/GenBank/DDBJ databases">
        <title>Large-scale bioinformatics analysis of Bacillus genomes uncovers conserved roles of natural products in bacterial physiology.</title>
        <authorList>
            <consortium name="Agbiome Team Llc"/>
            <person name="Bleich R.M."/>
            <person name="Grubbs K.J."/>
            <person name="Santa Maria K.C."/>
            <person name="Allen S.E."/>
            <person name="Farag S."/>
            <person name="Shank E.A."/>
            <person name="Bowers A."/>
        </authorList>
    </citation>
    <scope>NUCLEOTIDE SEQUENCE [LARGE SCALE GENOMIC DNA]</scope>
    <source>
        <strain evidence="6 7">AFS040105</strain>
    </source>
</reference>